<reference evidence="14" key="3">
    <citation type="submission" date="2023-01" db="EMBL/GenBank/DDBJ databases">
        <authorList>
            <person name="Sun Q."/>
            <person name="Evtushenko L."/>
        </authorList>
    </citation>
    <scope>NUCLEOTIDE SEQUENCE</scope>
    <source>
        <strain evidence="14">VKM B-1606</strain>
    </source>
</reference>
<dbReference type="EC" id="3.5.1.108" evidence="4 12"/>
<comment type="catalytic activity">
    <reaction evidence="11 12">
        <text>a UDP-3-O-[(3R)-3-hydroxyacyl]-N-acetyl-alpha-D-glucosamine + H2O = a UDP-3-O-[(3R)-3-hydroxyacyl]-alpha-D-glucosamine + acetate</text>
        <dbReference type="Rhea" id="RHEA:67816"/>
        <dbReference type="ChEBI" id="CHEBI:15377"/>
        <dbReference type="ChEBI" id="CHEBI:30089"/>
        <dbReference type="ChEBI" id="CHEBI:137740"/>
        <dbReference type="ChEBI" id="CHEBI:173225"/>
        <dbReference type="EC" id="3.5.1.108"/>
    </reaction>
</comment>
<evidence type="ECO:0000256" key="9">
    <source>
        <dbReference type="ARBA" id="ARBA00022833"/>
    </source>
</evidence>
<dbReference type="HAMAP" id="MF_00388">
    <property type="entry name" value="LpxC"/>
    <property type="match status" value="1"/>
</dbReference>
<feature type="binding site" evidence="12">
    <location>
        <position position="243"/>
    </location>
    <ligand>
        <name>Zn(2+)</name>
        <dbReference type="ChEBI" id="CHEBI:29105"/>
    </ligand>
</feature>
<dbReference type="PANTHER" id="PTHR33694">
    <property type="entry name" value="UDP-3-O-ACYL-N-ACETYLGLUCOSAMINE DEACETYLASE 1, MITOCHONDRIAL-RELATED"/>
    <property type="match status" value="1"/>
</dbReference>
<dbReference type="GO" id="GO:0009245">
    <property type="term" value="P:lipid A biosynthetic process"/>
    <property type="evidence" value="ECO:0007669"/>
    <property type="project" value="UniProtKB-UniRule"/>
</dbReference>
<comment type="similarity">
    <text evidence="12">Belongs to the LpxC family.</text>
</comment>
<reference evidence="14" key="1">
    <citation type="journal article" date="2014" name="Int. J. Syst. Evol. Microbiol.">
        <title>Complete genome sequence of Corynebacterium casei LMG S-19264T (=DSM 44701T), isolated from a smear-ripened cheese.</title>
        <authorList>
            <consortium name="US DOE Joint Genome Institute (JGI-PGF)"/>
            <person name="Walter F."/>
            <person name="Albersmeier A."/>
            <person name="Kalinowski J."/>
            <person name="Ruckert C."/>
        </authorList>
    </citation>
    <scope>NUCLEOTIDE SEQUENCE</scope>
    <source>
        <strain evidence="14">VKM B-1606</strain>
    </source>
</reference>
<proteinExistence type="inferred from homology"/>
<feature type="binding site" evidence="12">
    <location>
        <position position="81"/>
    </location>
    <ligand>
        <name>Zn(2+)</name>
        <dbReference type="ChEBI" id="CHEBI:29105"/>
    </ligand>
</feature>
<dbReference type="AlphaFoldDB" id="A0A9W6IUK5"/>
<name>A0A9W6IUK5_9HYPH</name>
<dbReference type="InterPro" id="IPR015870">
    <property type="entry name" value="UDP-acyl_N-AcGlcN_deAcase_N"/>
</dbReference>
<accession>A0A9W6IUK5</accession>
<dbReference type="InterPro" id="IPR011334">
    <property type="entry name" value="UDP-acyl_GlcNac_deAcase_C"/>
</dbReference>
<gene>
    <name evidence="12 14" type="primary">lpxC</name>
    <name evidence="14" type="ORF">GCM10008170_18830</name>
    <name evidence="15" type="ORF">JOD31_000781</name>
</gene>
<sequence>MFAHQTTLAGTAVVDGVGVHSGAPVVMTLEPGDAGTGIVFVRATVDGDEHEIPARHDLVKATELQTVLGDADGASVSTIEHLMAALRALGVDNARVCLDGPEVAIVDGSSRPFVEAIEAVGLRKLSAPRRMLKILKPVRVEQGRGYAELAPAPSGFHMDVTIDFASDLIGRQQIRFELTPQVFREEIAAARTFGFLKDVERLWAAGFARGSSMENTVVLGDDRVLNPEGLRFVDEFVRHKALDAVGDLALSGLPLVGRFTSFCGGHKLNGAVLGALLADPSAYAIVEEAPVRREQREPRHAAAPLASAVPAFGPRVD</sequence>
<evidence type="ECO:0000256" key="3">
    <source>
        <dbReference type="ARBA" id="ARBA00005002"/>
    </source>
</evidence>
<reference evidence="15 16" key="2">
    <citation type="submission" date="2021-01" db="EMBL/GenBank/DDBJ databases">
        <title>Genomic Encyclopedia of Type Strains, Phase IV (KMG-IV): sequencing the most valuable type-strain genomes for metagenomic binning, comparative biology and taxonomic classification.</title>
        <authorList>
            <person name="Goeker M."/>
        </authorList>
    </citation>
    <scope>NUCLEOTIDE SEQUENCE [LARGE SCALE GENOMIC DNA]</scope>
    <source>
        <strain evidence="15 16">DSM 6130</strain>
    </source>
</reference>
<evidence type="ECO:0000256" key="4">
    <source>
        <dbReference type="ARBA" id="ARBA00012745"/>
    </source>
</evidence>
<evidence type="ECO:0000313" key="15">
    <source>
        <dbReference type="EMBL" id="MBM7850569.1"/>
    </source>
</evidence>
<dbReference type="Pfam" id="PF03331">
    <property type="entry name" value="LpxC"/>
    <property type="match status" value="1"/>
</dbReference>
<keyword evidence="7 12" id="KW-0479">Metal-binding</keyword>
<dbReference type="GO" id="GO:0046872">
    <property type="term" value="F:metal ion binding"/>
    <property type="evidence" value="ECO:0007669"/>
    <property type="project" value="UniProtKB-KW"/>
</dbReference>
<evidence type="ECO:0000256" key="2">
    <source>
        <dbReference type="ARBA" id="ARBA00002923"/>
    </source>
</evidence>
<evidence type="ECO:0000256" key="7">
    <source>
        <dbReference type="ARBA" id="ARBA00022723"/>
    </source>
</evidence>
<evidence type="ECO:0000256" key="10">
    <source>
        <dbReference type="ARBA" id="ARBA00023098"/>
    </source>
</evidence>
<feature type="binding site" evidence="12">
    <location>
        <position position="239"/>
    </location>
    <ligand>
        <name>Zn(2+)</name>
        <dbReference type="ChEBI" id="CHEBI:29105"/>
    </ligand>
</feature>
<dbReference type="Gene3D" id="3.30.1700.10">
    <property type="entry name" value="lpxc deacetylase, domain 2"/>
    <property type="match status" value="1"/>
</dbReference>
<evidence type="ECO:0000256" key="11">
    <source>
        <dbReference type="ARBA" id="ARBA00024535"/>
    </source>
</evidence>
<evidence type="ECO:0000256" key="1">
    <source>
        <dbReference type="ARBA" id="ARBA00001947"/>
    </source>
</evidence>
<dbReference type="InterPro" id="IPR004463">
    <property type="entry name" value="UDP-acyl_GlcNac_deAcase"/>
</dbReference>
<dbReference type="Gene3D" id="3.30.230.20">
    <property type="entry name" value="lpxc deacetylase, domain 1"/>
    <property type="match status" value="1"/>
</dbReference>
<evidence type="ECO:0000313" key="14">
    <source>
        <dbReference type="EMBL" id="GLK55864.1"/>
    </source>
</evidence>
<evidence type="ECO:0000256" key="6">
    <source>
        <dbReference type="ARBA" id="ARBA00022556"/>
    </source>
</evidence>
<evidence type="ECO:0000313" key="17">
    <source>
        <dbReference type="Proteomes" id="UP001143400"/>
    </source>
</evidence>
<keyword evidence="16" id="KW-1185">Reference proteome</keyword>
<dbReference type="PANTHER" id="PTHR33694:SF1">
    <property type="entry name" value="UDP-3-O-ACYL-N-ACETYLGLUCOSAMINE DEACETYLASE 1, MITOCHONDRIAL-RELATED"/>
    <property type="match status" value="1"/>
</dbReference>
<dbReference type="SUPFAM" id="SSF54211">
    <property type="entry name" value="Ribosomal protein S5 domain 2-like"/>
    <property type="match status" value="2"/>
</dbReference>
<feature type="region of interest" description="Disordered" evidence="13">
    <location>
        <begin position="294"/>
        <end position="317"/>
    </location>
</feature>
<keyword evidence="8 12" id="KW-0378">Hydrolase</keyword>
<dbReference type="Proteomes" id="UP001143400">
    <property type="component" value="Unassembled WGS sequence"/>
</dbReference>
<evidence type="ECO:0000256" key="13">
    <source>
        <dbReference type="SAM" id="MobiDB-lite"/>
    </source>
</evidence>
<feature type="active site" description="Proton donor" evidence="12">
    <location>
        <position position="266"/>
    </location>
</feature>
<keyword evidence="5 12" id="KW-0444">Lipid biosynthesis</keyword>
<dbReference type="Proteomes" id="UP000758856">
    <property type="component" value="Unassembled WGS sequence"/>
</dbReference>
<comment type="function">
    <text evidence="2 12">Catalyzes the hydrolysis of UDP-3-O-myristoyl-N-acetylglucosamine to form UDP-3-O-myristoylglucosamine and acetate, the committed step in lipid A biosynthesis.</text>
</comment>
<feature type="compositionally biased region" description="Low complexity" evidence="13">
    <location>
        <begin position="301"/>
        <end position="311"/>
    </location>
</feature>
<comment type="caution">
    <text evidence="14">The sequence shown here is derived from an EMBL/GenBank/DDBJ whole genome shotgun (WGS) entry which is preliminary data.</text>
</comment>
<keyword evidence="10 12" id="KW-0443">Lipid metabolism</keyword>
<evidence type="ECO:0000256" key="8">
    <source>
        <dbReference type="ARBA" id="ARBA00022801"/>
    </source>
</evidence>
<evidence type="ECO:0000256" key="5">
    <source>
        <dbReference type="ARBA" id="ARBA00022516"/>
    </source>
</evidence>
<protein>
    <recommendedName>
        <fullName evidence="4 12">UDP-3-O-acyl-N-acetylglucosamine deacetylase</fullName>
        <shortName evidence="12">UDP-3-O-acyl-GlcNAc deacetylase</shortName>
        <ecNumber evidence="4 12">3.5.1.108</ecNumber>
    </recommendedName>
    <alternativeName>
        <fullName evidence="12">UDP-3-O-[R-3-hydroxymyristoyl]-N-acetylglucosamine deacetylase</fullName>
    </alternativeName>
</protein>
<dbReference type="NCBIfam" id="TIGR00325">
    <property type="entry name" value="lpxC"/>
    <property type="match status" value="1"/>
</dbReference>
<dbReference type="InterPro" id="IPR020568">
    <property type="entry name" value="Ribosomal_Su5_D2-typ_SF"/>
</dbReference>
<dbReference type="GO" id="GO:0103117">
    <property type="term" value="F:UDP-3-O-acyl-N-acetylglucosamine deacetylase activity"/>
    <property type="evidence" value="ECO:0007669"/>
    <property type="project" value="UniProtKB-UniRule"/>
</dbReference>
<dbReference type="EMBL" id="JAFBCY010000001">
    <property type="protein sequence ID" value="MBM7850569.1"/>
    <property type="molecule type" value="Genomic_DNA"/>
</dbReference>
<evidence type="ECO:0000256" key="12">
    <source>
        <dbReference type="HAMAP-Rule" id="MF_00388"/>
    </source>
</evidence>
<dbReference type="EMBL" id="BSFF01000002">
    <property type="protein sequence ID" value="GLK55864.1"/>
    <property type="molecule type" value="Genomic_DNA"/>
</dbReference>
<dbReference type="GO" id="GO:0016020">
    <property type="term" value="C:membrane"/>
    <property type="evidence" value="ECO:0007669"/>
    <property type="project" value="GOC"/>
</dbReference>
<comment type="cofactor">
    <cofactor evidence="1 12">
        <name>Zn(2+)</name>
        <dbReference type="ChEBI" id="CHEBI:29105"/>
    </cofactor>
</comment>
<organism evidence="14 17">
    <name type="scientific">Methylopila capsulata</name>
    <dbReference type="NCBI Taxonomy" id="61654"/>
    <lineage>
        <taxon>Bacteria</taxon>
        <taxon>Pseudomonadati</taxon>
        <taxon>Pseudomonadota</taxon>
        <taxon>Alphaproteobacteria</taxon>
        <taxon>Hyphomicrobiales</taxon>
        <taxon>Methylopilaceae</taxon>
        <taxon>Methylopila</taxon>
    </lineage>
</organism>
<evidence type="ECO:0000313" key="16">
    <source>
        <dbReference type="Proteomes" id="UP000758856"/>
    </source>
</evidence>
<keyword evidence="6 12" id="KW-0441">Lipid A biosynthesis</keyword>
<keyword evidence="9 12" id="KW-0862">Zinc</keyword>
<comment type="pathway">
    <text evidence="3 12">Glycolipid biosynthesis; lipid IV(A) biosynthesis; lipid IV(A) from (3R)-3-hydroxytetradecanoyl-[acyl-carrier-protein] and UDP-N-acetyl-alpha-D-glucosamine: step 2/6.</text>
</comment>